<dbReference type="PANTHER" id="PTHR43252">
    <property type="entry name" value="TRANSCRIPTIONAL REGULATOR YQJI"/>
    <property type="match status" value="1"/>
</dbReference>
<dbReference type="EMBL" id="PHFD01000152">
    <property type="protein sequence ID" value="PKH47007.1"/>
    <property type="molecule type" value="Genomic_DNA"/>
</dbReference>
<dbReference type="PANTHER" id="PTHR43252:SF2">
    <property type="entry name" value="TRANSCRIPTION REGULATOR, PADR-LIKE FAMILY"/>
    <property type="match status" value="1"/>
</dbReference>
<evidence type="ECO:0000313" key="2">
    <source>
        <dbReference type="Proteomes" id="UP000233649"/>
    </source>
</evidence>
<dbReference type="SUPFAM" id="SSF46785">
    <property type="entry name" value="Winged helix' DNA-binding domain"/>
    <property type="match status" value="1"/>
</dbReference>
<proteinExistence type="predicted"/>
<dbReference type="Pfam" id="PF03551">
    <property type="entry name" value="PadR"/>
    <property type="match status" value="1"/>
</dbReference>
<accession>A0A1S6SHL9</accession>
<dbReference type="InterPro" id="IPR005149">
    <property type="entry name" value="Tscrpt_reg_PadR_N"/>
</dbReference>
<organism evidence="1 2">
    <name type="scientific">Dehalococcoides mccartyi</name>
    <dbReference type="NCBI Taxonomy" id="61435"/>
    <lineage>
        <taxon>Bacteria</taxon>
        <taxon>Bacillati</taxon>
        <taxon>Chloroflexota</taxon>
        <taxon>Dehalococcoidia</taxon>
        <taxon>Dehalococcoidales</taxon>
        <taxon>Dehalococcoidaceae</taxon>
        <taxon>Dehalococcoides</taxon>
    </lineage>
</organism>
<evidence type="ECO:0000313" key="1">
    <source>
        <dbReference type="EMBL" id="PKH47007.1"/>
    </source>
</evidence>
<reference evidence="1 2" key="1">
    <citation type="journal article" date="2017" name="FEMS Microbiol. Ecol.">
        <title>Reconstructed genomes of novel Dehalococcoides mccartyi strains from 1,2,3,4-tetrachlorodibenzo-p-dioxin-dechlorinating enrichment cultures reveal divergent reductive dehalogenase gene profiles.</title>
        <authorList>
            <person name="Dam H.T."/>
            <person name="Vollmers J."/>
            <person name="Kaster A.K."/>
            <person name="Haggblom M.M."/>
        </authorList>
    </citation>
    <scope>NUCLEOTIDE SEQUENCE [LARGE SCALE GENOMIC DNA]</scope>
    <source>
        <strain evidence="1 2">H1-3-2.001</strain>
    </source>
</reference>
<dbReference type="Proteomes" id="UP000233649">
    <property type="component" value="Unassembled WGS sequence"/>
</dbReference>
<sequence length="182" mass="21500">MFGSPFHNFERHSHPFDRFSHSFEKRSRMFKRGDMKFVILDLLKDKPAHGYEVTQSLEERFHGLYSPSTGSVYPVLQLLEDMEYVTSSEVEGKKIYTITDGGKKFLHEQEATTQKIKERLWGWGNAKNQEYLQNIRTTMNYLDEIRELMGHIAVHNDPAKIIRVNNILDKTLEEMEIVYREK</sequence>
<dbReference type="InterPro" id="IPR036390">
    <property type="entry name" value="WH_DNA-bd_sf"/>
</dbReference>
<dbReference type="AlphaFoldDB" id="A0A1S6SHL9"/>
<comment type="caution">
    <text evidence="1">The sequence shown here is derived from an EMBL/GenBank/DDBJ whole genome shotgun (WGS) entry which is preliminary data.</text>
</comment>
<name>A0A1S6SHL9_9CHLR</name>
<dbReference type="Gene3D" id="1.10.10.10">
    <property type="entry name" value="Winged helix-like DNA-binding domain superfamily/Winged helix DNA-binding domain"/>
    <property type="match status" value="1"/>
</dbReference>
<gene>
    <name evidence="1" type="ORF">CVH13_00801</name>
</gene>
<dbReference type="InterPro" id="IPR036388">
    <property type="entry name" value="WH-like_DNA-bd_sf"/>
</dbReference>
<protein>
    <submittedName>
        <fullName evidence="1">PadR family transcriptional regulator</fullName>
    </submittedName>
</protein>